<evidence type="ECO:0000313" key="3">
    <source>
        <dbReference type="Proteomes" id="UP000735302"/>
    </source>
</evidence>
<evidence type="ECO:0000313" key="2">
    <source>
        <dbReference type="EMBL" id="GFN78446.1"/>
    </source>
</evidence>
<dbReference type="Proteomes" id="UP000735302">
    <property type="component" value="Unassembled WGS sequence"/>
</dbReference>
<gene>
    <name evidence="2" type="ORF">PoB_000495200</name>
</gene>
<organism evidence="2 3">
    <name type="scientific">Plakobranchus ocellatus</name>
    <dbReference type="NCBI Taxonomy" id="259542"/>
    <lineage>
        <taxon>Eukaryota</taxon>
        <taxon>Metazoa</taxon>
        <taxon>Spiralia</taxon>
        <taxon>Lophotrochozoa</taxon>
        <taxon>Mollusca</taxon>
        <taxon>Gastropoda</taxon>
        <taxon>Heterobranchia</taxon>
        <taxon>Euthyneura</taxon>
        <taxon>Panpulmonata</taxon>
        <taxon>Sacoglossa</taxon>
        <taxon>Placobranchoidea</taxon>
        <taxon>Plakobranchidae</taxon>
        <taxon>Plakobranchus</taxon>
    </lineage>
</organism>
<comment type="caution">
    <text evidence="2">The sequence shown here is derived from an EMBL/GenBank/DDBJ whole genome shotgun (WGS) entry which is preliminary data.</text>
</comment>
<name>A0AAV3Y7M5_9GAST</name>
<dbReference type="EMBL" id="BLXT01000588">
    <property type="protein sequence ID" value="GFN78446.1"/>
    <property type="molecule type" value="Genomic_DNA"/>
</dbReference>
<protein>
    <recommendedName>
        <fullName evidence="4">UPAR/Ly6 domain-containing protein</fullName>
    </recommendedName>
</protein>
<keyword evidence="3" id="KW-1185">Reference proteome</keyword>
<reference evidence="2 3" key="1">
    <citation type="journal article" date="2021" name="Elife">
        <title>Chloroplast acquisition without the gene transfer in kleptoplastic sea slugs, Plakobranchus ocellatus.</title>
        <authorList>
            <person name="Maeda T."/>
            <person name="Takahashi S."/>
            <person name="Yoshida T."/>
            <person name="Shimamura S."/>
            <person name="Takaki Y."/>
            <person name="Nagai Y."/>
            <person name="Toyoda A."/>
            <person name="Suzuki Y."/>
            <person name="Arimoto A."/>
            <person name="Ishii H."/>
            <person name="Satoh N."/>
            <person name="Nishiyama T."/>
            <person name="Hasebe M."/>
            <person name="Maruyama T."/>
            <person name="Minagawa J."/>
            <person name="Obokata J."/>
            <person name="Shigenobu S."/>
        </authorList>
    </citation>
    <scope>NUCLEOTIDE SEQUENCE [LARGE SCALE GENOMIC DNA]</scope>
</reference>
<keyword evidence="1" id="KW-1133">Transmembrane helix</keyword>
<dbReference type="AlphaFoldDB" id="A0AAV3Y7M5"/>
<feature type="transmembrane region" description="Helical" evidence="1">
    <location>
        <begin position="114"/>
        <end position="133"/>
    </location>
</feature>
<proteinExistence type="predicted"/>
<sequence>MGSNPPLAPSPTKATNPEIPKLVDGILCYNLTCFYKDCMLDEIGNGTANYCIKDSYYPCIIEVSNTTEEYVVKATCAQKVCDSSYVYENGGYNTREEWCCADDLCNIEGMDKAVAFNSSMLLIFVAFIFAWAVP</sequence>
<accession>A0AAV3Y7M5</accession>
<evidence type="ECO:0000256" key="1">
    <source>
        <dbReference type="SAM" id="Phobius"/>
    </source>
</evidence>
<keyword evidence="1" id="KW-0472">Membrane</keyword>
<keyword evidence="1" id="KW-0812">Transmembrane</keyword>
<evidence type="ECO:0008006" key="4">
    <source>
        <dbReference type="Google" id="ProtNLM"/>
    </source>
</evidence>